<gene>
    <name evidence="1" type="ORF">MRB53_003811</name>
</gene>
<dbReference type="Proteomes" id="UP001234297">
    <property type="component" value="Chromosome 1"/>
</dbReference>
<proteinExistence type="predicted"/>
<evidence type="ECO:0000313" key="2">
    <source>
        <dbReference type="Proteomes" id="UP001234297"/>
    </source>
</evidence>
<accession>A0ACC2MZB7</accession>
<name>A0ACC2MZB7_PERAE</name>
<keyword evidence="2" id="KW-1185">Reference proteome</keyword>
<sequence length="252" mass="27585">MSQPFSAKSELIQESSSLEGPPPRHFQQPNLPLETIPSFSVYNIRGGDGEGDGLGRTVTIGEKNIISEFSFSNEKGMSLLEGVEETEENPSGVFDGAIETPPLSIAMGLGADVCELPSAVIGDEISGPSDFLLWGSNGSSSGSEVEEYYKRMIEENPCNSLFLKKYAQFLYQSKGDLEGAEVYYSRAILLEPSNGETLSQYAKLIRERHYDLKKASSYFQQAVEAAPTDSDVLAAYASFLWETEDEEGEEDV</sequence>
<organism evidence="1 2">
    <name type="scientific">Persea americana</name>
    <name type="common">Avocado</name>
    <dbReference type="NCBI Taxonomy" id="3435"/>
    <lineage>
        <taxon>Eukaryota</taxon>
        <taxon>Viridiplantae</taxon>
        <taxon>Streptophyta</taxon>
        <taxon>Embryophyta</taxon>
        <taxon>Tracheophyta</taxon>
        <taxon>Spermatophyta</taxon>
        <taxon>Magnoliopsida</taxon>
        <taxon>Magnoliidae</taxon>
        <taxon>Laurales</taxon>
        <taxon>Lauraceae</taxon>
        <taxon>Persea</taxon>
    </lineage>
</organism>
<protein>
    <submittedName>
        <fullName evidence="1">Uncharacterized protein</fullName>
    </submittedName>
</protein>
<comment type="caution">
    <text evidence="1">The sequence shown here is derived from an EMBL/GenBank/DDBJ whole genome shotgun (WGS) entry which is preliminary data.</text>
</comment>
<reference evidence="1 2" key="1">
    <citation type="journal article" date="2022" name="Hortic Res">
        <title>A haplotype resolved chromosomal level avocado genome allows analysis of novel avocado genes.</title>
        <authorList>
            <person name="Nath O."/>
            <person name="Fletcher S.J."/>
            <person name="Hayward A."/>
            <person name="Shaw L.M."/>
            <person name="Masouleh A.K."/>
            <person name="Furtado A."/>
            <person name="Henry R.J."/>
            <person name="Mitter N."/>
        </authorList>
    </citation>
    <scope>NUCLEOTIDE SEQUENCE [LARGE SCALE GENOMIC DNA]</scope>
    <source>
        <strain evidence="2">cv. Hass</strain>
    </source>
</reference>
<dbReference type="EMBL" id="CM056809">
    <property type="protein sequence ID" value="KAJ8650788.1"/>
    <property type="molecule type" value="Genomic_DNA"/>
</dbReference>
<evidence type="ECO:0000313" key="1">
    <source>
        <dbReference type="EMBL" id="KAJ8650788.1"/>
    </source>
</evidence>